<keyword evidence="1" id="KW-0472">Membrane</keyword>
<evidence type="ECO:0000313" key="3">
    <source>
        <dbReference type="Proteomes" id="UP000294746"/>
    </source>
</evidence>
<reference evidence="2 3" key="1">
    <citation type="submission" date="2019-03" db="EMBL/GenBank/DDBJ databases">
        <title>Genomic Encyclopedia of Type Strains, Phase IV (KMG-IV): sequencing the most valuable type-strain genomes for metagenomic binning, comparative biology and taxonomic classification.</title>
        <authorList>
            <person name="Goeker M."/>
        </authorList>
    </citation>
    <scope>NUCLEOTIDE SEQUENCE [LARGE SCALE GENOMIC DNA]</scope>
    <source>
        <strain evidence="2 3">DSM 46831</strain>
    </source>
</reference>
<keyword evidence="3" id="KW-1185">Reference proteome</keyword>
<dbReference type="AlphaFoldDB" id="A0A4R2RYU5"/>
<keyword evidence="1" id="KW-0812">Transmembrane</keyword>
<comment type="caution">
    <text evidence="2">The sequence shown here is derived from an EMBL/GenBank/DDBJ whole genome shotgun (WGS) entry which is preliminary data.</text>
</comment>
<feature type="transmembrane region" description="Helical" evidence="1">
    <location>
        <begin position="50"/>
        <end position="67"/>
    </location>
</feature>
<feature type="transmembrane region" description="Helical" evidence="1">
    <location>
        <begin position="20"/>
        <end position="38"/>
    </location>
</feature>
<feature type="transmembrane region" description="Helical" evidence="1">
    <location>
        <begin position="137"/>
        <end position="155"/>
    </location>
</feature>
<protein>
    <submittedName>
        <fullName evidence="2">Uncharacterized protein</fullName>
    </submittedName>
</protein>
<keyword evidence="1" id="KW-1133">Transmembrane helix</keyword>
<evidence type="ECO:0000313" key="2">
    <source>
        <dbReference type="EMBL" id="TCP68793.1"/>
    </source>
</evidence>
<dbReference type="EMBL" id="SLXV01000015">
    <property type="protein sequence ID" value="TCP68793.1"/>
    <property type="molecule type" value="Genomic_DNA"/>
</dbReference>
<accession>A0A4R2RYU5</accession>
<dbReference type="OrthoDB" id="2678055at2"/>
<feature type="transmembrane region" description="Helical" evidence="1">
    <location>
        <begin position="101"/>
        <end position="125"/>
    </location>
</feature>
<feature type="transmembrane region" description="Helical" evidence="1">
    <location>
        <begin position="167"/>
        <end position="189"/>
    </location>
</feature>
<evidence type="ECO:0000256" key="1">
    <source>
        <dbReference type="SAM" id="Phobius"/>
    </source>
</evidence>
<gene>
    <name evidence="2" type="ORF">EDD57_11533</name>
</gene>
<sequence length="235" mass="26977">MWKDAWFLSKQNLKDTKGYIALNFFITGVIVLVFILAFGIEKNGLPYKNIMLPTSTLVFFLLYGPYVTKRHHSSFARVKDDLSRKELSFFRTFSIDSRSMVYGRLLSSVLIGGGYVVFSLLLLYFGLKEHYQLTHTQIFGVLVLGIATSFSITIIQLYVELVYSYQVFYWFSVLLSTLTILSLTAIQMGYKQSLIPIATTFVDYITIFGCLILLLASLGLLYMIMKLIIRRVRLK</sequence>
<dbReference type="Proteomes" id="UP000294746">
    <property type="component" value="Unassembled WGS sequence"/>
</dbReference>
<proteinExistence type="predicted"/>
<feature type="transmembrane region" description="Helical" evidence="1">
    <location>
        <begin position="201"/>
        <end position="225"/>
    </location>
</feature>
<name>A0A4R2RYU5_9BACL</name>
<dbReference type="RefSeq" id="WP_131848663.1">
    <property type="nucleotide sequence ID" value="NZ_SLXV01000015.1"/>
</dbReference>
<organism evidence="2 3">
    <name type="scientific">Baia soyae</name>
    <dbReference type="NCBI Taxonomy" id="1544746"/>
    <lineage>
        <taxon>Bacteria</taxon>
        <taxon>Bacillati</taxon>
        <taxon>Bacillota</taxon>
        <taxon>Bacilli</taxon>
        <taxon>Bacillales</taxon>
        <taxon>Thermoactinomycetaceae</taxon>
        <taxon>Baia</taxon>
    </lineage>
</organism>